<reference evidence="2 3" key="1">
    <citation type="submission" date="2017-11" db="EMBL/GenBank/DDBJ databases">
        <title>Isolation and Characterization of Methanogenic Archaea from Saline Meromictic Lake at Siberia.</title>
        <authorList>
            <person name="Shen Y."/>
            <person name="Huang H.-H."/>
            <person name="Lai M.-C."/>
            <person name="Chen S.-C."/>
        </authorList>
    </citation>
    <scope>NUCLEOTIDE SEQUENCE [LARGE SCALE GENOMIC DNA]</scope>
    <source>
        <strain evidence="2 3">SY-01</strain>
    </source>
</reference>
<dbReference type="RefSeq" id="WP_135389477.1">
    <property type="nucleotide sequence ID" value="NZ_PGGK01000005.1"/>
</dbReference>
<proteinExistence type="predicted"/>
<dbReference type="Proteomes" id="UP000297295">
    <property type="component" value="Unassembled WGS sequence"/>
</dbReference>
<accession>A0A4E0PVQ5</accession>
<organism evidence="2 3">
    <name type="scientific">Methanolobus halotolerans</name>
    <dbReference type="NCBI Taxonomy" id="2052935"/>
    <lineage>
        <taxon>Archaea</taxon>
        <taxon>Methanobacteriati</taxon>
        <taxon>Methanobacteriota</taxon>
        <taxon>Stenosarchaea group</taxon>
        <taxon>Methanomicrobia</taxon>
        <taxon>Methanosarcinales</taxon>
        <taxon>Methanosarcinaceae</taxon>
        <taxon>Methanolobus</taxon>
    </lineage>
</organism>
<dbReference type="InterPro" id="IPR013561">
    <property type="entry name" value="FilR1_middle_dom"/>
</dbReference>
<feature type="domain" description="Methanogenesis regulatory protein FilR1 middle" evidence="1">
    <location>
        <begin position="17"/>
        <end position="145"/>
    </location>
</feature>
<evidence type="ECO:0000259" key="1">
    <source>
        <dbReference type="Pfam" id="PF08350"/>
    </source>
</evidence>
<keyword evidence="3" id="KW-1185">Reference proteome</keyword>
<protein>
    <recommendedName>
        <fullName evidence="1">Methanogenesis regulatory protein FilR1 middle domain-containing protein</fullName>
    </recommendedName>
</protein>
<dbReference type="AlphaFoldDB" id="A0A4E0PVQ5"/>
<name>A0A4E0PVQ5_9EURY</name>
<dbReference type="EMBL" id="PGGK01000005">
    <property type="protein sequence ID" value="TGC09438.1"/>
    <property type="molecule type" value="Genomic_DNA"/>
</dbReference>
<evidence type="ECO:0000313" key="2">
    <source>
        <dbReference type="EMBL" id="TGC09438.1"/>
    </source>
</evidence>
<dbReference type="OrthoDB" id="11410at2157"/>
<evidence type="ECO:0000313" key="3">
    <source>
        <dbReference type="Proteomes" id="UP000297295"/>
    </source>
</evidence>
<sequence length="153" mass="18027">MNELGKGTTIIPPITDIYNVHDRFYERSKKGTVHSVITTTFYPHFPKLLHELLPKNIHANVIVSCELFDKLRTEHRTEIVKFLDNELIHLFVYPKNMGLLSFLYNEYCIMLSPLTNKGDFDNKHIEYCNQGARNWGKELFEHYLNESRPITEL</sequence>
<dbReference type="Pfam" id="PF08350">
    <property type="entry name" value="FilR1_middle"/>
    <property type="match status" value="1"/>
</dbReference>
<comment type="caution">
    <text evidence="2">The sequence shown here is derived from an EMBL/GenBank/DDBJ whole genome shotgun (WGS) entry which is preliminary data.</text>
</comment>
<gene>
    <name evidence="2" type="ORF">CUN85_06310</name>
</gene>